<protein>
    <recommendedName>
        <fullName evidence="1">Serine/threonine-protein phosphatase</fullName>
        <ecNumber evidence="1">3.1.3.16</ecNumber>
    </recommendedName>
</protein>
<feature type="region of interest" description="Disordered" evidence="2">
    <location>
        <begin position="1"/>
        <end position="64"/>
    </location>
</feature>
<dbReference type="STRING" id="37360.A0A0G4IRA7"/>
<dbReference type="GO" id="GO:0097720">
    <property type="term" value="P:calcineurin-mediated signaling"/>
    <property type="evidence" value="ECO:0007669"/>
    <property type="project" value="InterPro"/>
</dbReference>
<proteinExistence type="inferred from homology"/>
<dbReference type="InterPro" id="IPR043360">
    <property type="entry name" value="PP2B"/>
</dbReference>
<evidence type="ECO:0000313" key="7">
    <source>
        <dbReference type="Proteomes" id="UP000290189"/>
    </source>
</evidence>
<sequence>MDAETAPIPAAVDDDKVTFADGSFPDKTFGDELSKDVDDDVDPGAKTPLPPDTPAAGAAAGVPPRDLKDAINSKLLPDLPDDPPDDRVVISVQPIPRRPLSEEALFCKGASKLPDLELLRTHFLREGKITHACAVRLIVQATELFKKEPNLLHLHDPITVCGDLHGQYYDMMRLLQVGGDPADVQYLFLGDYVDRGCFSCEVVLYLYAVKITYPETFFMLRGNHECRHLTSFFNFRDECIFKYTLDLYNEFMESFDYLPLAATINDKFLCMHGGLSPDITALDDINDIDRFREVPREGPMCDLLWSDPFDENLEHEPDDLSGGKRAPAAGGAPGPAPPPGPKPQQQPLSPKQTPAESADQWFTYNETRQCSFVFGVAAVDMFLKKNRLTAVIRAHEAQLEGYRMQMQNKHGIPRVITIFSAPNYCDVYRNKGACLHFDDELLNIRQFMNCEHPYYLPNFMDVFSWSLPFVAEKVTDMLAAVIDSSGDGSQSESEESQEAGVPARGPKSKVLSERGQVFKDKVLAVTKLVRVYKILREHNELIMQLKQLTPNKMVPKGLLSQGKDAILAAVADFKSAQTADLVNERRPSFDGVPASMFDPKLKDKEATSPSSTKSTS</sequence>
<dbReference type="InterPro" id="IPR004843">
    <property type="entry name" value="Calcineurin-like_PHP"/>
</dbReference>
<dbReference type="EMBL" id="CDSF01000080">
    <property type="protein sequence ID" value="CEO97727.1"/>
    <property type="molecule type" value="Genomic_DNA"/>
</dbReference>
<dbReference type="SMART" id="SM00156">
    <property type="entry name" value="PP2Ac"/>
    <property type="match status" value="1"/>
</dbReference>
<reference evidence="4 6" key="1">
    <citation type="submission" date="2015-02" db="EMBL/GenBank/DDBJ databases">
        <authorList>
            <person name="Chooi Y.-H."/>
        </authorList>
    </citation>
    <scope>NUCLEOTIDE SEQUENCE [LARGE SCALE GENOMIC DNA]</scope>
    <source>
        <strain evidence="4">E3</strain>
    </source>
</reference>
<gene>
    <name evidence="4" type="ORF">PBRA_005841</name>
    <name evidence="5" type="ORF">PLBR_LOCUS5487</name>
</gene>
<dbReference type="EC" id="3.1.3.16" evidence="1"/>
<dbReference type="PRINTS" id="PR00114">
    <property type="entry name" value="STPHPHTASE"/>
</dbReference>
<keyword evidence="5" id="KW-0496">Mitochondrion</keyword>
<dbReference type="Pfam" id="PF00149">
    <property type="entry name" value="Metallophos"/>
    <property type="match status" value="1"/>
</dbReference>
<dbReference type="PANTHER" id="PTHR45673">
    <property type="entry name" value="SERINE/THREONINE-PROTEIN PHOSPHATASE 2B CATALYTIC SUBUNIT 1-RELATED"/>
    <property type="match status" value="1"/>
</dbReference>
<reference evidence="5 7" key="2">
    <citation type="submission" date="2018-03" db="EMBL/GenBank/DDBJ databases">
        <authorList>
            <person name="Fogelqvist J."/>
        </authorList>
    </citation>
    <scope>NUCLEOTIDE SEQUENCE [LARGE SCALE GENOMIC DNA]</scope>
</reference>
<dbReference type="EMBL" id="OVEO01000009">
    <property type="protein sequence ID" value="SPQ98272.1"/>
    <property type="molecule type" value="Genomic_DNA"/>
</dbReference>
<dbReference type="OMA" id="YPAACNF"/>
<evidence type="ECO:0000259" key="3">
    <source>
        <dbReference type="PROSITE" id="PS00125"/>
    </source>
</evidence>
<dbReference type="InterPro" id="IPR006186">
    <property type="entry name" value="Ser/Thr-sp_prot-phosphatase"/>
</dbReference>
<evidence type="ECO:0000256" key="2">
    <source>
        <dbReference type="SAM" id="MobiDB-lite"/>
    </source>
</evidence>
<organism evidence="4 6">
    <name type="scientific">Plasmodiophora brassicae</name>
    <name type="common">Clubroot disease agent</name>
    <dbReference type="NCBI Taxonomy" id="37360"/>
    <lineage>
        <taxon>Eukaryota</taxon>
        <taxon>Sar</taxon>
        <taxon>Rhizaria</taxon>
        <taxon>Endomyxa</taxon>
        <taxon>Phytomyxea</taxon>
        <taxon>Plasmodiophorida</taxon>
        <taxon>Plasmodiophoridae</taxon>
        <taxon>Plasmodiophora</taxon>
    </lineage>
</organism>
<evidence type="ECO:0000313" key="5">
    <source>
        <dbReference type="EMBL" id="SPQ98272.1"/>
    </source>
</evidence>
<comment type="similarity">
    <text evidence="1">Belongs to the PPP phosphatase family.</text>
</comment>
<feature type="compositionally biased region" description="Low complexity" evidence="2">
    <location>
        <begin position="54"/>
        <end position="64"/>
    </location>
</feature>
<feature type="domain" description="Serine/threonine specific protein phosphatases" evidence="3">
    <location>
        <begin position="220"/>
        <end position="225"/>
    </location>
</feature>
<dbReference type="InterPro" id="IPR029052">
    <property type="entry name" value="Metallo-depent_PP-like"/>
</dbReference>
<evidence type="ECO:0000256" key="1">
    <source>
        <dbReference type="RuleBase" id="RU004273"/>
    </source>
</evidence>
<dbReference type="AlphaFoldDB" id="A0A0G4IRA7"/>
<feature type="compositionally biased region" description="Pro residues" evidence="2">
    <location>
        <begin position="334"/>
        <end position="344"/>
    </location>
</feature>
<comment type="catalytic activity">
    <reaction evidence="1">
        <text>O-phospho-L-threonyl-[protein] + H2O = L-threonyl-[protein] + phosphate</text>
        <dbReference type="Rhea" id="RHEA:47004"/>
        <dbReference type="Rhea" id="RHEA-COMP:11060"/>
        <dbReference type="Rhea" id="RHEA-COMP:11605"/>
        <dbReference type="ChEBI" id="CHEBI:15377"/>
        <dbReference type="ChEBI" id="CHEBI:30013"/>
        <dbReference type="ChEBI" id="CHEBI:43474"/>
        <dbReference type="ChEBI" id="CHEBI:61977"/>
        <dbReference type="EC" id="3.1.3.16"/>
    </reaction>
</comment>
<dbReference type="GO" id="GO:0033192">
    <property type="term" value="F:calmodulin-dependent protein phosphatase activity"/>
    <property type="evidence" value="ECO:0007669"/>
    <property type="project" value="InterPro"/>
</dbReference>
<feature type="region of interest" description="Disordered" evidence="2">
    <location>
        <begin position="314"/>
        <end position="356"/>
    </location>
</feature>
<name>A0A0G4IRA7_PLABS</name>
<dbReference type="Proteomes" id="UP000290189">
    <property type="component" value="Unassembled WGS sequence"/>
</dbReference>
<feature type="region of interest" description="Disordered" evidence="2">
    <location>
        <begin position="584"/>
        <end position="616"/>
    </location>
</feature>
<keyword evidence="6" id="KW-1185">Reference proteome</keyword>
<feature type="compositionally biased region" description="Polar residues" evidence="2">
    <location>
        <begin position="607"/>
        <end position="616"/>
    </location>
</feature>
<dbReference type="Gene3D" id="3.60.21.10">
    <property type="match status" value="1"/>
</dbReference>
<feature type="region of interest" description="Disordered" evidence="2">
    <location>
        <begin position="485"/>
        <end position="508"/>
    </location>
</feature>
<accession>A0A0G4IRA7</accession>
<dbReference type="PROSITE" id="PS00125">
    <property type="entry name" value="SER_THR_PHOSPHATASE"/>
    <property type="match status" value="1"/>
</dbReference>
<geneLocation type="mitochondrion" evidence="5"/>
<dbReference type="Proteomes" id="UP000039324">
    <property type="component" value="Unassembled WGS sequence"/>
</dbReference>
<dbReference type="OrthoDB" id="5593063at2759"/>
<dbReference type="SUPFAM" id="SSF56300">
    <property type="entry name" value="Metallo-dependent phosphatases"/>
    <property type="match status" value="1"/>
</dbReference>
<evidence type="ECO:0000313" key="4">
    <source>
        <dbReference type="EMBL" id="CEO97727.1"/>
    </source>
</evidence>
<evidence type="ECO:0000313" key="6">
    <source>
        <dbReference type="Proteomes" id="UP000039324"/>
    </source>
</evidence>
<keyword evidence="1" id="KW-0378">Hydrolase</keyword>